<dbReference type="Gene3D" id="2.115.10.20">
    <property type="entry name" value="Glycosyl hydrolase domain, family 43"/>
    <property type="match status" value="1"/>
</dbReference>
<dbReference type="InterPro" id="IPR013189">
    <property type="entry name" value="Glyco_hydro_32_C"/>
</dbReference>
<dbReference type="Proteomes" id="UP000309676">
    <property type="component" value="Unassembled WGS sequence"/>
</dbReference>
<dbReference type="RefSeq" id="WP_138193751.1">
    <property type="nucleotide sequence ID" value="NZ_VCIW01000004.1"/>
</dbReference>
<feature type="domain" description="Glycosyl hydrolase family 32 N-terminal" evidence="10">
    <location>
        <begin position="32"/>
        <end position="326"/>
    </location>
</feature>
<keyword evidence="5 8" id="KW-0378">Hydrolase</keyword>
<dbReference type="EC" id="3.2.1.26" evidence="3 8"/>
<accession>A0A5R9GF48</accession>
<keyword evidence="6 8" id="KW-0326">Glycosidase</keyword>
<keyword evidence="9" id="KW-0119">Carbohydrate metabolism</keyword>
<comment type="function">
    <text evidence="9">Enables the bacterium to metabolize sucrose as a sole carbon source.</text>
</comment>
<dbReference type="SUPFAM" id="SSF75005">
    <property type="entry name" value="Arabinanase/levansucrase/invertase"/>
    <property type="match status" value="1"/>
</dbReference>
<keyword evidence="13" id="KW-1185">Reference proteome</keyword>
<feature type="domain" description="Glycosyl hydrolase family 32 C-terminal" evidence="11">
    <location>
        <begin position="329"/>
        <end position="482"/>
    </location>
</feature>
<dbReference type="UniPathway" id="UPA00238"/>
<dbReference type="SUPFAM" id="SSF49899">
    <property type="entry name" value="Concanavalin A-like lectins/glucanases"/>
    <property type="match status" value="1"/>
</dbReference>
<evidence type="ECO:0000313" key="12">
    <source>
        <dbReference type="EMBL" id="TLS52760.1"/>
    </source>
</evidence>
<dbReference type="SMART" id="SM00640">
    <property type="entry name" value="Glyco_32"/>
    <property type="match status" value="1"/>
</dbReference>
<comment type="caution">
    <text evidence="12">The sequence shown here is derived from an EMBL/GenBank/DDBJ whole genome shotgun (WGS) entry which is preliminary data.</text>
</comment>
<comment type="catalytic activity">
    <reaction evidence="8">
        <text>Hydrolysis of terminal non-reducing beta-D-fructofuranoside residues in beta-D-fructofuranosides.</text>
        <dbReference type="EC" id="3.2.1.26"/>
    </reaction>
</comment>
<dbReference type="InterPro" id="IPR001362">
    <property type="entry name" value="Glyco_hydro_32"/>
</dbReference>
<dbReference type="EMBL" id="VCIW01000004">
    <property type="protein sequence ID" value="TLS52760.1"/>
    <property type="molecule type" value="Genomic_DNA"/>
</dbReference>
<evidence type="ECO:0000256" key="9">
    <source>
        <dbReference type="RuleBase" id="RU365015"/>
    </source>
</evidence>
<comment type="subcellular location">
    <subcellularLocation>
        <location evidence="9">Cytoplasm</location>
    </subcellularLocation>
</comment>
<evidence type="ECO:0000256" key="3">
    <source>
        <dbReference type="ARBA" id="ARBA00012758"/>
    </source>
</evidence>
<keyword evidence="9" id="KW-0963">Cytoplasm</keyword>
<dbReference type="InterPro" id="IPR051214">
    <property type="entry name" value="GH32_Enzymes"/>
</dbReference>
<dbReference type="CDD" id="cd08996">
    <property type="entry name" value="GH32_FFase"/>
    <property type="match status" value="1"/>
</dbReference>
<protein>
    <recommendedName>
        <fullName evidence="4 8">Sucrose-6-phosphate hydrolase</fullName>
        <ecNumber evidence="3 8">3.2.1.26</ecNumber>
    </recommendedName>
    <alternativeName>
        <fullName evidence="7 9">Invertase</fullName>
    </alternativeName>
</protein>
<dbReference type="NCBIfam" id="TIGR01322">
    <property type="entry name" value="scrB_fam"/>
    <property type="match status" value="1"/>
</dbReference>
<evidence type="ECO:0000256" key="2">
    <source>
        <dbReference type="ARBA" id="ARBA00009902"/>
    </source>
</evidence>
<evidence type="ECO:0000259" key="11">
    <source>
        <dbReference type="Pfam" id="PF08244"/>
    </source>
</evidence>
<evidence type="ECO:0000256" key="5">
    <source>
        <dbReference type="ARBA" id="ARBA00022801"/>
    </source>
</evidence>
<dbReference type="InterPro" id="IPR013320">
    <property type="entry name" value="ConA-like_dom_sf"/>
</dbReference>
<dbReference type="Gene3D" id="2.60.120.560">
    <property type="entry name" value="Exo-inulinase, domain 1"/>
    <property type="match status" value="1"/>
</dbReference>
<comment type="similarity">
    <text evidence="2 8">Belongs to the glycosyl hydrolase 32 family.</text>
</comment>
<sequence length="488" mass="54934">MSNHEEQLRRANDSVAAEAPRAAASKHRLAYHIMAPAYWMNDPNGLVQFNGQYHVFFQHHPYGSSHGPMHWGHVRSDDLVHWEHLPIAIAPTDEYDRGGCYSGSAVVDDNGELVLIYSGHANDRDPKEVQCIARSKDGIRFEKSANNPVVPVAPREGSADFRDPKVWKHEDAWYMVVGTRKGDIGKVVLYESPDLERWRYVGVLAESDGTQGFMWECPDLFPLGDKHVMILSPMGMGGKNNSNVYIVGEMDYISGRFKQEYVADLDAGVDFYAAQTFHDDRGRRILIAWMDMWGMEMPTQRDNWAGALTLPRELSLLPSGRLAQRPVRELESLRGRTFDAGRLTIGEGSAYRCEELQSDRLEVVCAIDLSASTAAHWSLEVRGADGEEVCTSIRYDASRNTLVMDRWNKGENVGLTRECPVPSCDGNELRLHLFLDRSSAELFAGAGDAVMTNRMYPAADRFQVRLVPEDGDLVVSELRLWELEAVWK</sequence>
<organism evidence="12 13">
    <name type="scientific">Paenibacillus antri</name>
    <dbReference type="NCBI Taxonomy" id="2582848"/>
    <lineage>
        <taxon>Bacteria</taxon>
        <taxon>Bacillati</taxon>
        <taxon>Bacillota</taxon>
        <taxon>Bacilli</taxon>
        <taxon>Bacillales</taxon>
        <taxon>Paenibacillaceae</taxon>
        <taxon>Paenibacillus</taxon>
    </lineage>
</organism>
<evidence type="ECO:0000256" key="7">
    <source>
        <dbReference type="ARBA" id="ARBA00033367"/>
    </source>
</evidence>
<evidence type="ECO:0000313" key="13">
    <source>
        <dbReference type="Proteomes" id="UP000309676"/>
    </source>
</evidence>
<evidence type="ECO:0000259" key="10">
    <source>
        <dbReference type="Pfam" id="PF00251"/>
    </source>
</evidence>
<name>A0A5R9GF48_9BACL</name>
<evidence type="ECO:0000256" key="6">
    <source>
        <dbReference type="ARBA" id="ARBA00023295"/>
    </source>
</evidence>
<dbReference type="PANTHER" id="PTHR43101">
    <property type="entry name" value="BETA-FRUCTOSIDASE"/>
    <property type="match status" value="1"/>
</dbReference>
<evidence type="ECO:0000256" key="4">
    <source>
        <dbReference type="ARBA" id="ARBA00019623"/>
    </source>
</evidence>
<dbReference type="GO" id="GO:0005737">
    <property type="term" value="C:cytoplasm"/>
    <property type="evidence" value="ECO:0007669"/>
    <property type="project" value="UniProtKB-SubCell"/>
</dbReference>
<dbReference type="Pfam" id="PF08244">
    <property type="entry name" value="Glyco_hydro_32C"/>
    <property type="match status" value="1"/>
</dbReference>
<dbReference type="PANTHER" id="PTHR43101:SF1">
    <property type="entry name" value="BETA-FRUCTOSIDASE"/>
    <property type="match status" value="1"/>
</dbReference>
<dbReference type="InterPro" id="IPR006232">
    <property type="entry name" value="Suc6P_hydrolase"/>
</dbReference>
<evidence type="ECO:0000256" key="1">
    <source>
        <dbReference type="ARBA" id="ARBA00004914"/>
    </source>
</evidence>
<dbReference type="OrthoDB" id="9759709at2"/>
<gene>
    <name evidence="12" type="ORF">FE782_09040</name>
</gene>
<comment type="pathway">
    <text evidence="1 9">Glycan biosynthesis; sucrose metabolism.</text>
</comment>
<proteinExistence type="inferred from homology"/>
<dbReference type="InterPro" id="IPR013148">
    <property type="entry name" value="Glyco_hydro_32_N"/>
</dbReference>
<evidence type="ECO:0000256" key="8">
    <source>
        <dbReference type="RuleBase" id="RU362110"/>
    </source>
</evidence>
<reference evidence="12 13" key="1">
    <citation type="submission" date="2019-05" db="EMBL/GenBank/DDBJ databases">
        <authorList>
            <person name="Narsing Rao M.P."/>
            <person name="Li W.J."/>
        </authorList>
    </citation>
    <scope>NUCLEOTIDE SEQUENCE [LARGE SCALE GENOMIC DNA]</scope>
    <source>
        <strain evidence="12 13">SYSU_K30003</strain>
    </source>
</reference>
<dbReference type="GO" id="GO:0004564">
    <property type="term" value="F:beta-fructofuranosidase activity"/>
    <property type="evidence" value="ECO:0007669"/>
    <property type="project" value="UniProtKB-EC"/>
</dbReference>
<dbReference type="AlphaFoldDB" id="A0A5R9GF48"/>
<dbReference type="Pfam" id="PF00251">
    <property type="entry name" value="Glyco_hydro_32N"/>
    <property type="match status" value="1"/>
</dbReference>
<dbReference type="GO" id="GO:0005985">
    <property type="term" value="P:sucrose metabolic process"/>
    <property type="evidence" value="ECO:0007669"/>
    <property type="project" value="UniProtKB-UniPathway"/>
</dbReference>
<dbReference type="InterPro" id="IPR023296">
    <property type="entry name" value="Glyco_hydro_beta-prop_sf"/>
</dbReference>